<keyword evidence="1" id="KW-0812">Transmembrane</keyword>
<organism evidence="2 3">
    <name type="scientific">Halopelagius longus</name>
    <dbReference type="NCBI Taxonomy" id="1236180"/>
    <lineage>
        <taxon>Archaea</taxon>
        <taxon>Methanobacteriati</taxon>
        <taxon>Methanobacteriota</taxon>
        <taxon>Stenosarchaea group</taxon>
        <taxon>Halobacteria</taxon>
        <taxon>Halobacteriales</taxon>
        <taxon>Haloferacaceae</taxon>
    </lineage>
</organism>
<evidence type="ECO:0000313" key="2">
    <source>
        <dbReference type="EMBL" id="SDQ18712.1"/>
    </source>
</evidence>
<reference evidence="3" key="1">
    <citation type="submission" date="2016-10" db="EMBL/GenBank/DDBJ databases">
        <authorList>
            <person name="Varghese N."/>
            <person name="Submissions S."/>
        </authorList>
    </citation>
    <scope>NUCLEOTIDE SEQUENCE [LARGE SCALE GENOMIC DNA]</scope>
    <source>
        <strain evidence="3">CGMCC 1.12397</strain>
    </source>
</reference>
<name>A0A1H0YU34_9EURY</name>
<keyword evidence="1" id="KW-1133">Transmembrane helix</keyword>
<evidence type="ECO:0000313" key="3">
    <source>
        <dbReference type="Proteomes" id="UP000199289"/>
    </source>
</evidence>
<dbReference type="EMBL" id="FNKQ01000001">
    <property type="protein sequence ID" value="SDQ18712.1"/>
    <property type="molecule type" value="Genomic_DNA"/>
</dbReference>
<keyword evidence="1" id="KW-0472">Membrane</keyword>
<dbReference type="Proteomes" id="UP000199289">
    <property type="component" value="Unassembled WGS sequence"/>
</dbReference>
<sequence length="88" mass="9061">MEMVSASSIVEVLFLAACLTLAGNSGWQAVTADRNRLWRTLCAFGWLALALSGVTDGIVGIGVCAVSLAAFALAASSRRTDNANVDTA</sequence>
<protein>
    <submittedName>
        <fullName evidence="2">Uncharacterized protein</fullName>
    </submittedName>
</protein>
<proteinExistence type="predicted"/>
<evidence type="ECO:0000256" key="1">
    <source>
        <dbReference type="SAM" id="Phobius"/>
    </source>
</evidence>
<dbReference type="AlphaFoldDB" id="A0A1H0YU34"/>
<gene>
    <name evidence="2" type="ORF">SAMN05216278_0846</name>
</gene>
<feature type="transmembrane region" description="Helical" evidence="1">
    <location>
        <begin position="44"/>
        <end position="74"/>
    </location>
</feature>
<accession>A0A1H0YU34</accession>